<evidence type="ECO:0000259" key="10">
    <source>
        <dbReference type="Pfam" id="PF04290"/>
    </source>
</evidence>
<dbReference type="InterPro" id="IPR007387">
    <property type="entry name" value="TRAP_DctQ"/>
</dbReference>
<dbReference type="GO" id="GO:0022857">
    <property type="term" value="F:transmembrane transporter activity"/>
    <property type="evidence" value="ECO:0007669"/>
    <property type="project" value="TreeGrafter"/>
</dbReference>
<keyword evidence="3" id="KW-1003">Cell membrane</keyword>
<organism evidence="11 12">
    <name type="scientific">Planococcus halotolerans</name>
    <dbReference type="NCBI Taxonomy" id="2233542"/>
    <lineage>
        <taxon>Bacteria</taxon>
        <taxon>Bacillati</taxon>
        <taxon>Bacillota</taxon>
        <taxon>Bacilli</taxon>
        <taxon>Bacillales</taxon>
        <taxon>Caryophanaceae</taxon>
        <taxon>Planococcus</taxon>
    </lineage>
</organism>
<evidence type="ECO:0000256" key="3">
    <source>
        <dbReference type="ARBA" id="ARBA00022475"/>
    </source>
</evidence>
<evidence type="ECO:0000313" key="12">
    <source>
        <dbReference type="Proteomes" id="UP000251002"/>
    </source>
</evidence>
<evidence type="ECO:0000256" key="7">
    <source>
        <dbReference type="ARBA" id="ARBA00023136"/>
    </source>
</evidence>
<protein>
    <submittedName>
        <fullName evidence="11">TRAP transporter small permease</fullName>
    </submittedName>
</protein>
<keyword evidence="7 9" id="KW-0472">Membrane</keyword>
<evidence type="ECO:0000256" key="5">
    <source>
        <dbReference type="ARBA" id="ARBA00022692"/>
    </source>
</evidence>
<dbReference type="PANTHER" id="PTHR35011:SF2">
    <property type="entry name" value="2,3-DIKETO-L-GULONATE TRAP TRANSPORTER SMALL PERMEASE PROTEIN YIAM"/>
    <property type="match status" value="1"/>
</dbReference>
<feature type="transmembrane region" description="Helical" evidence="9">
    <location>
        <begin position="125"/>
        <end position="147"/>
    </location>
</feature>
<feature type="transmembrane region" description="Helical" evidence="9">
    <location>
        <begin position="45"/>
        <end position="66"/>
    </location>
</feature>
<dbReference type="AlphaFoldDB" id="A0A365L6X0"/>
<name>A0A365L6X0_9BACL</name>
<dbReference type="EMBL" id="QLZR01000001">
    <property type="protein sequence ID" value="RAZ81174.1"/>
    <property type="molecule type" value="Genomic_DNA"/>
</dbReference>
<comment type="caution">
    <text evidence="11">The sequence shown here is derived from an EMBL/GenBank/DDBJ whole genome shotgun (WGS) entry which is preliminary data.</text>
</comment>
<evidence type="ECO:0000313" key="11">
    <source>
        <dbReference type="EMBL" id="RAZ81174.1"/>
    </source>
</evidence>
<evidence type="ECO:0000256" key="1">
    <source>
        <dbReference type="ARBA" id="ARBA00004429"/>
    </source>
</evidence>
<keyword evidence="2" id="KW-0813">Transport</keyword>
<dbReference type="PANTHER" id="PTHR35011">
    <property type="entry name" value="2,3-DIKETO-L-GULONATE TRAP TRANSPORTER SMALL PERMEASE PROTEIN YIAM"/>
    <property type="match status" value="1"/>
</dbReference>
<dbReference type="Proteomes" id="UP000251002">
    <property type="component" value="Unassembled WGS sequence"/>
</dbReference>
<dbReference type="Pfam" id="PF04290">
    <property type="entry name" value="DctQ"/>
    <property type="match status" value="1"/>
</dbReference>
<evidence type="ECO:0000256" key="6">
    <source>
        <dbReference type="ARBA" id="ARBA00022989"/>
    </source>
</evidence>
<dbReference type="InterPro" id="IPR055348">
    <property type="entry name" value="DctQ"/>
</dbReference>
<keyword evidence="6 9" id="KW-1133">Transmembrane helix</keyword>
<evidence type="ECO:0000256" key="9">
    <source>
        <dbReference type="SAM" id="Phobius"/>
    </source>
</evidence>
<proteinExistence type="inferred from homology"/>
<feature type="domain" description="Tripartite ATP-independent periplasmic transporters DctQ component" evidence="10">
    <location>
        <begin position="26"/>
        <end position="146"/>
    </location>
</feature>
<keyword evidence="4" id="KW-0997">Cell inner membrane</keyword>
<feature type="transmembrane region" description="Helical" evidence="9">
    <location>
        <begin position="87"/>
        <end position="113"/>
    </location>
</feature>
<evidence type="ECO:0000256" key="2">
    <source>
        <dbReference type="ARBA" id="ARBA00022448"/>
    </source>
</evidence>
<reference evidence="11 12" key="1">
    <citation type="submission" date="2018-06" db="EMBL/GenBank/DDBJ databases">
        <title>The draft genome sequences of strains SCU63 and S1.</title>
        <authorList>
            <person name="Gan L."/>
        </authorList>
    </citation>
    <scope>NUCLEOTIDE SEQUENCE [LARGE SCALE GENOMIC DNA]</scope>
    <source>
        <strain evidence="11 12">SCU63</strain>
    </source>
</reference>
<sequence length="162" mass="18506">MIYMKKFARVYVKAENFLTNFLMMAIAGFVFFASVMRWAGSPLSWSIEFSQLLFVWVIFLGANRALREDSHISVDFFVKKLPDKARAVLEIIISILVMAFLIFLIIFGIQLSIENSVRLISNLPLSYSFVTLAVPIGSLLMFITLSLKLKEKIMRLKTDPAK</sequence>
<dbReference type="GO" id="GO:0015740">
    <property type="term" value="P:C4-dicarboxylate transport"/>
    <property type="evidence" value="ECO:0007669"/>
    <property type="project" value="TreeGrafter"/>
</dbReference>
<keyword evidence="5 9" id="KW-0812">Transmembrane</keyword>
<comment type="similarity">
    <text evidence="8">Belongs to the TRAP transporter small permease family.</text>
</comment>
<feature type="transmembrane region" description="Helical" evidence="9">
    <location>
        <begin position="21"/>
        <end position="39"/>
    </location>
</feature>
<dbReference type="GO" id="GO:0005886">
    <property type="term" value="C:plasma membrane"/>
    <property type="evidence" value="ECO:0007669"/>
    <property type="project" value="UniProtKB-SubCell"/>
</dbReference>
<gene>
    <name evidence="11" type="ORF">DP120_02490</name>
</gene>
<keyword evidence="12" id="KW-1185">Reference proteome</keyword>
<accession>A0A365L6X0</accession>
<evidence type="ECO:0000256" key="4">
    <source>
        <dbReference type="ARBA" id="ARBA00022519"/>
    </source>
</evidence>
<evidence type="ECO:0000256" key="8">
    <source>
        <dbReference type="ARBA" id="ARBA00038436"/>
    </source>
</evidence>
<comment type="subcellular location">
    <subcellularLocation>
        <location evidence="1">Cell inner membrane</location>
        <topology evidence="1">Multi-pass membrane protein</topology>
    </subcellularLocation>
</comment>